<evidence type="ECO:0000256" key="10">
    <source>
        <dbReference type="PROSITE-ProRule" id="PRU00552"/>
    </source>
</evidence>
<dbReference type="EC" id="3.6.4.13" evidence="1"/>
<dbReference type="AlphaFoldDB" id="R7QF74"/>
<keyword evidence="4 11" id="KW-0378">Hydrolase</keyword>
<dbReference type="Gramene" id="CDF37177">
    <property type="protein sequence ID" value="CDF37177"/>
    <property type="gene ID" value="CHC_T00010142001"/>
</dbReference>
<evidence type="ECO:0000256" key="11">
    <source>
        <dbReference type="RuleBase" id="RU000492"/>
    </source>
</evidence>
<dbReference type="Gene3D" id="3.40.50.300">
    <property type="entry name" value="P-loop containing nucleotide triphosphate hydrolases"/>
    <property type="match status" value="2"/>
</dbReference>
<feature type="compositionally biased region" description="Basic and acidic residues" evidence="12">
    <location>
        <begin position="31"/>
        <end position="61"/>
    </location>
</feature>
<organism evidence="16 17">
    <name type="scientific">Chondrus crispus</name>
    <name type="common">Carrageen Irish moss</name>
    <name type="synonym">Polymorpha crispa</name>
    <dbReference type="NCBI Taxonomy" id="2769"/>
    <lineage>
        <taxon>Eukaryota</taxon>
        <taxon>Rhodophyta</taxon>
        <taxon>Florideophyceae</taxon>
        <taxon>Rhodymeniophycidae</taxon>
        <taxon>Gigartinales</taxon>
        <taxon>Gigartinaceae</taxon>
        <taxon>Chondrus</taxon>
    </lineage>
</organism>
<dbReference type="Pfam" id="PF25430">
    <property type="entry name" value="DDX23"/>
    <property type="match status" value="1"/>
</dbReference>
<feature type="domain" description="Helicase ATP-binding" evidence="13">
    <location>
        <begin position="270"/>
        <end position="455"/>
    </location>
</feature>
<dbReference type="CDD" id="cd17945">
    <property type="entry name" value="DEADc_DDX23"/>
    <property type="match status" value="1"/>
</dbReference>
<comment type="similarity">
    <text evidence="8">Belongs to the DEAD box helicase family. DDX23/PRP28 subfamily.</text>
</comment>
<dbReference type="PROSITE" id="PS51195">
    <property type="entry name" value="Q_MOTIF"/>
    <property type="match status" value="1"/>
</dbReference>
<dbReference type="GO" id="GO:0006397">
    <property type="term" value="P:mRNA processing"/>
    <property type="evidence" value="ECO:0007669"/>
    <property type="project" value="UniProtKB-KW"/>
</dbReference>
<dbReference type="CDD" id="cd18787">
    <property type="entry name" value="SF2_C_DEAD"/>
    <property type="match status" value="1"/>
</dbReference>
<dbReference type="InterPro" id="IPR027417">
    <property type="entry name" value="P-loop_NTPase"/>
</dbReference>
<evidence type="ECO:0000256" key="2">
    <source>
        <dbReference type="ARBA" id="ARBA00022664"/>
    </source>
</evidence>
<keyword evidence="5 11" id="KW-0347">Helicase</keyword>
<evidence type="ECO:0000256" key="9">
    <source>
        <dbReference type="ARBA" id="ARBA00047984"/>
    </source>
</evidence>
<feature type="domain" description="Helicase C-terminal" evidence="14">
    <location>
        <begin position="483"/>
        <end position="627"/>
    </location>
</feature>
<reference evidence="17" key="1">
    <citation type="journal article" date="2013" name="Proc. Natl. Acad. Sci. U.S.A.">
        <title>Genome structure and metabolic features in the red seaweed Chondrus crispus shed light on evolution of the Archaeplastida.</title>
        <authorList>
            <person name="Collen J."/>
            <person name="Porcel B."/>
            <person name="Carre W."/>
            <person name="Ball S.G."/>
            <person name="Chaparro C."/>
            <person name="Tonon T."/>
            <person name="Barbeyron T."/>
            <person name="Michel G."/>
            <person name="Noel B."/>
            <person name="Valentin K."/>
            <person name="Elias M."/>
            <person name="Artiguenave F."/>
            <person name="Arun A."/>
            <person name="Aury J.M."/>
            <person name="Barbosa-Neto J.F."/>
            <person name="Bothwell J.H."/>
            <person name="Bouget F.Y."/>
            <person name="Brillet L."/>
            <person name="Cabello-Hurtado F."/>
            <person name="Capella-Gutierrez S."/>
            <person name="Charrier B."/>
            <person name="Cladiere L."/>
            <person name="Cock J.M."/>
            <person name="Coelho S.M."/>
            <person name="Colleoni C."/>
            <person name="Czjzek M."/>
            <person name="Da Silva C."/>
            <person name="Delage L."/>
            <person name="Denoeud F."/>
            <person name="Deschamps P."/>
            <person name="Dittami S.M."/>
            <person name="Gabaldon T."/>
            <person name="Gachon C.M."/>
            <person name="Groisillier A."/>
            <person name="Herve C."/>
            <person name="Jabbari K."/>
            <person name="Katinka M."/>
            <person name="Kloareg B."/>
            <person name="Kowalczyk N."/>
            <person name="Labadie K."/>
            <person name="Leblanc C."/>
            <person name="Lopez P.J."/>
            <person name="McLachlan D.H."/>
            <person name="Meslet-Cladiere L."/>
            <person name="Moustafa A."/>
            <person name="Nehr Z."/>
            <person name="Nyvall Collen P."/>
            <person name="Panaud O."/>
            <person name="Partensky F."/>
            <person name="Poulain J."/>
            <person name="Rensing S.A."/>
            <person name="Rousvoal S."/>
            <person name="Samson G."/>
            <person name="Symeonidi A."/>
            <person name="Weissenbach J."/>
            <person name="Zambounis A."/>
            <person name="Wincker P."/>
            <person name="Boyen C."/>
        </authorList>
    </citation>
    <scope>NUCLEOTIDE SEQUENCE [LARGE SCALE GENOMIC DNA]</scope>
    <source>
        <strain evidence="17">cv. Stackhouse</strain>
    </source>
</reference>
<feature type="compositionally biased region" description="Basic and acidic residues" evidence="12">
    <location>
        <begin position="11"/>
        <end position="23"/>
    </location>
</feature>
<dbReference type="InterPro" id="IPR014001">
    <property type="entry name" value="Helicase_ATP-bd"/>
</dbReference>
<evidence type="ECO:0000256" key="7">
    <source>
        <dbReference type="ARBA" id="ARBA00023187"/>
    </source>
</evidence>
<evidence type="ECO:0000259" key="13">
    <source>
        <dbReference type="PROSITE" id="PS51192"/>
    </source>
</evidence>
<dbReference type="PROSITE" id="PS51192">
    <property type="entry name" value="HELICASE_ATP_BIND_1"/>
    <property type="match status" value="1"/>
</dbReference>
<gene>
    <name evidence="16" type="ORF">CHC_T00010142001</name>
</gene>
<dbReference type="GO" id="GO:0003676">
    <property type="term" value="F:nucleic acid binding"/>
    <property type="evidence" value="ECO:0007669"/>
    <property type="project" value="InterPro"/>
</dbReference>
<dbReference type="PhylomeDB" id="R7QF74"/>
<keyword evidence="6 11" id="KW-0067">ATP-binding</keyword>
<evidence type="ECO:0000259" key="14">
    <source>
        <dbReference type="PROSITE" id="PS51194"/>
    </source>
</evidence>
<dbReference type="EMBL" id="HG001818">
    <property type="protein sequence ID" value="CDF37177.1"/>
    <property type="molecule type" value="Genomic_DNA"/>
</dbReference>
<dbReference type="Proteomes" id="UP000012073">
    <property type="component" value="Unassembled WGS sequence"/>
</dbReference>
<feature type="short sequence motif" description="Q motif" evidence="10">
    <location>
        <begin position="238"/>
        <end position="267"/>
    </location>
</feature>
<dbReference type="Pfam" id="PF00271">
    <property type="entry name" value="Helicase_C"/>
    <property type="match status" value="1"/>
</dbReference>
<evidence type="ECO:0000256" key="1">
    <source>
        <dbReference type="ARBA" id="ARBA00012552"/>
    </source>
</evidence>
<protein>
    <recommendedName>
        <fullName evidence="1">RNA helicase</fullName>
        <ecNumber evidence="1">3.6.4.13</ecNumber>
    </recommendedName>
</protein>
<feature type="region of interest" description="Disordered" evidence="12">
    <location>
        <begin position="1"/>
        <end position="107"/>
    </location>
</feature>
<dbReference type="SUPFAM" id="SSF52540">
    <property type="entry name" value="P-loop containing nucleoside triphosphate hydrolases"/>
    <property type="match status" value="1"/>
</dbReference>
<comment type="catalytic activity">
    <reaction evidence="9">
        <text>ATP + H2O = ADP + phosphate + H(+)</text>
        <dbReference type="Rhea" id="RHEA:13065"/>
        <dbReference type="ChEBI" id="CHEBI:15377"/>
        <dbReference type="ChEBI" id="CHEBI:15378"/>
        <dbReference type="ChEBI" id="CHEBI:30616"/>
        <dbReference type="ChEBI" id="CHEBI:43474"/>
        <dbReference type="ChEBI" id="CHEBI:456216"/>
        <dbReference type="EC" id="3.6.4.13"/>
    </reaction>
</comment>
<dbReference type="PROSITE" id="PS51194">
    <property type="entry name" value="HELICASE_CTER"/>
    <property type="match status" value="1"/>
</dbReference>
<keyword evidence="3 11" id="KW-0547">Nucleotide-binding</keyword>
<dbReference type="InterPro" id="IPR001650">
    <property type="entry name" value="Helicase_C-like"/>
</dbReference>
<dbReference type="InterPro" id="IPR014014">
    <property type="entry name" value="RNA_helicase_DEAD_Q_motif"/>
</dbReference>
<accession>R7QF74</accession>
<dbReference type="GO" id="GO:0005524">
    <property type="term" value="F:ATP binding"/>
    <property type="evidence" value="ECO:0007669"/>
    <property type="project" value="UniProtKB-KW"/>
</dbReference>
<evidence type="ECO:0000256" key="6">
    <source>
        <dbReference type="ARBA" id="ARBA00022840"/>
    </source>
</evidence>
<feature type="compositionally biased region" description="Basic and acidic residues" evidence="12">
    <location>
        <begin position="68"/>
        <end position="82"/>
    </location>
</feature>
<keyword evidence="2" id="KW-0507">mRNA processing</keyword>
<evidence type="ECO:0000256" key="3">
    <source>
        <dbReference type="ARBA" id="ARBA00022741"/>
    </source>
</evidence>
<feature type="domain" description="DEAD-box RNA helicase Q" evidence="15">
    <location>
        <begin position="238"/>
        <end position="267"/>
    </location>
</feature>
<dbReference type="InterPro" id="IPR057479">
    <property type="entry name" value="PRP28/DDX23-like_helical"/>
</dbReference>
<dbReference type="OrthoDB" id="196131at2759"/>
<dbReference type="OMA" id="IFINYKR"/>
<dbReference type="GO" id="GO:0016787">
    <property type="term" value="F:hydrolase activity"/>
    <property type="evidence" value="ECO:0007669"/>
    <property type="project" value="UniProtKB-KW"/>
</dbReference>
<evidence type="ECO:0000256" key="12">
    <source>
        <dbReference type="SAM" id="MobiDB-lite"/>
    </source>
</evidence>
<dbReference type="GeneID" id="17324698"/>
<evidence type="ECO:0000259" key="15">
    <source>
        <dbReference type="PROSITE" id="PS51195"/>
    </source>
</evidence>
<dbReference type="InterPro" id="IPR011545">
    <property type="entry name" value="DEAD/DEAH_box_helicase_dom"/>
</dbReference>
<name>R7QF74_CHOCR</name>
<dbReference type="SMART" id="SM00487">
    <property type="entry name" value="DEXDc"/>
    <property type="match status" value="1"/>
</dbReference>
<dbReference type="PANTHER" id="PTHR47958">
    <property type="entry name" value="ATP-DEPENDENT RNA HELICASE DBP3"/>
    <property type="match status" value="1"/>
</dbReference>
<dbReference type="Pfam" id="PF00270">
    <property type="entry name" value="DEAD"/>
    <property type="match status" value="1"/>
</dbReference>
<dbReference type="GO" id="GO:0003724">
    <property type="term" value="F:RNA helicase activity"/>
    <property type="evidence" value="ECO:0007669"/>
    <property type="project" value="UniProtKB-EC"/>
</dbReference>
<dbReference type="STRING" id="2769.R7QF74"/>
<dbReference type="KEGG" id="ccp:CHC_T00010142001"/>
<evidence type="ECO:0000256" key="4">
    <source>
        <dbReference type="ARBA" id="ARBA00022801"/>
    </source>
</evidence>
<sequence>MSKRRVPLSLEDLKRKRDEEQARASKPLFVSKEERQRAALERLKRRREDENAAQKAGRDSRGFGQNAHDARGVRDPYGRENAGRNAKRPRTRFERSGNGEVAPGDTTVDKKELEEIRRHYMRIPEKKKTESNTQTERYRFRYDWDQSEDTMAGEDEYRIMLRKQTAAATLQFGRGRIGGMSDVPASAKRTGKTSYLYDARHWSQKRRSEMTDRDWRIFREDYVISYRASNVKTPKPARSWDETGLPNSLLRLVRDVAKYEKPSPIQMATIPVGLEKRDCIGLAETGSGKTAAFVLPMLVHIASMPRMTRKIAMRGPYALILAPTRELALQIEAEALKFAKPLGYRVVHVIGGQGLEEQAASLQDGCEIVVCTPGRMIDLLSKQMAALGNCNYLILDEADRMIDMGFEEPLSEILDSMPHLGQESSKRRQTFMFSATMSPPVERIAKTYLHEPVIVLIGETGKAADNIIQRVEYFTTENRRRERFLELAETLQPPTLVFVNTRGGCEMVSRLISENSHVRPVIMHSGKSQEQREKTLEGFRTGRYPVLIATDVVGRGIDIKGVRNVVNFELPKTIEPYTHRIGRTGRAGEKGTAWSLATKSDADLFGPLSHLLEQAGAKIPKEIAKEAGQGGRGGRGFRAITD</sequence>
<proteinExistence type="inferred from homology"/>
<evidence type="ECO:0000313" key="17">
    <source>
        <dbReference type="Proteomes" id="UP000012073"/>
    </source>
</evidence>
<dbReference type="InterPro" id="IPR000629">
    <property type="entry name" value="RNA-helicase_DEAD-box_CS"/>
</dbReference>
<dbReference type="PROSITE" id="PS00039">
    <property type="entry name" value="DEAD_ATP_HELICASE"/>
    <property type="match status" value="1"/>
</dbReference>
<keyword evidence="17" id="KW-1185">Reference proteome</keyword>
<evidence type="ECO:0000313" key="16">
    <source>
        <dbReference type="EMBL" id="CDF37177.1"/>
    </source>
</evidence>
<evidence type="ECO:0000256" key="5">
    <source>
        <dbReference type="ARBA" id="ARBA00022806"/>
    </source>
</evidence>
<keyword evidence="7" id="KW-0508">mRNA splicing</keyword>
<dbReference type="SMART" id="SM00490">
    <property type="entry name" value="HELICc"/>
    <property type="match status" value="1"/>
</dbReference>
<dbReference type="GO" id="GO:0008380">
    <property type="term" value="P:RNA splicing"/>
    <property type="evidence" value="ECO:0007669"/>
    <property type="project" value="UniProtKB-KW"/>
</dbReference>
<dbReference type="RefSeq" id="XP_005716996.1">
    <property type="nucleotide sequence ID" value="XM_005716939.1"/>
</dbReference>
<evidence type="ECO:0000256" key="8">
    <source>
        <dbReference type="ARBA" id="ARBA00037954"/>
    </source>
</evidence>